<dbReference type="Proteomes" id="UP000887574">
    <property type="component" value="Unplaced"/>
</dbReference>
<feature type="region of interest" description="Disordered" evidence="2">
    <location>
        <begin position="18"/>
        <end position="50"/>
    </location>
</feature>
<protein>
    <submittedName>
        <fullName evidence="4">Uncharacterized protein</fullName>
    </submittedName>
</protein>
<dbReference type="AlphaFoldDB" id="A0A915EB76"/>
<evidence type="ECO:0000313" key="4">
    <source>
        <dbReference type="WBParaSite" id="jg3468"/>
    </source>
</evidence>
<keyword evidence="3" id="KW-1185">Reference proteome</keyword>
<reference evidence="4" key="1">
    <citation type="submission" date="2022-11" db="UniProtKB">
        <authorList>
            <consortium name="WormBaseParasite"/>
        </authorList>
    </citation>
    <scope>IDENTIFICATION</scope>
</reference>
<feature type="compositionally biased region" description="Basic and acidic residues" evidence="2">
    <location>
        <begin position="18"/>
        <end position="36"/>
    </location>
</feature>
<evidence type="ECO:0000256" key="2">
    <source>
        <dbReference type="SAM" id="MobiDB-lite"/>
    </source>
</evidence>
<accession>A0A915EB76</accession>
<keyword evidence="1" id="KW-0175">Coiled coil</keyword>
<feature type="compositionally biased region" description="Acidic residues" evidence="2">
    <location>
        <begin position="37"/>
        <end position="47"/>
    </location>
</feature>
<feature type="coiled-coil region" evidence="1">
    <location>
        <begin position="73"/>
        <end position="140"/>
    </location>
</feature>
<proteinExistence type="predicted"/>
<dbReference type="WBParaSite" id="jg3468">
    <property type="protein sequence ID" value="jg3468"/>
    <property type="gene ID" value="jg3468"/>
</dbReference>
<evidence type="ECO:0000256" key="1">
    <source>
        <dbReference type="SAM" id="Coils"/>
    </source>
</evidence>
<sequence>MSEEEIEKLTDERLRTEEFKRKQEKENKQFENKKVDEDEEEDDDEAEEKVQMSTYSMLVALQQEQIESRVVSMQSQIKLLDQMEKDMEAIDKELDPFQSQLLSVAEKLGIDEAQVEERKVEILSSLIDEIKTEFKDLTKK</sequence>
<evidence type="ECO:0000313" key="3">
    <source>
        <dbReference type="Proteomes" id="UP000887574"/>
    </source>
</evidence>
<name>A0A915EB76_9BILA</name>
<organism evidence="3 4">
    <name type="scientific">Ditylenchus dipsaci</name>
    <dbReference type="NCBI Taxonomy" id="166011"/>
    <lineage>
        <taxon>Eukaryota</taxon>
        <taxon>Metazoa</taxon>
        <taxon>Ecdysozoa</taxon>
        <taxon>Nematoda</taxon>
        <taxon>Chromadorea</taxon>
        <taxon>Rhabditida</taxon>
        <taxon>Tylenchina</taxon>
        <taxon>Tylenchomorpha</taxon>
        <taxon>Sphaerularioidea</taxon>
        <taxon>Anguinidae</taxon>
        <taxon>Anguininae</taxon>
        <taxon>Ditylenchus</taxon>
    </lineage>
</organism>